<evidence type="ECO:0000256" key="7">
    <source>
        <dbReference type="ARBA" id="ARBA00023135"/>
    </source>
</evidence>
<dbReference type="InterPro" id="IPR004125">
    <property type="entry name" value="Signal_recog_particle_SRP54_M"/>
</dbReference>
<protein>
    <recommendedName>
        <fullName evidence="10">Signal recognition particle protein</fullName>
        <ecNumber evidence="10">3.6.5.4</ecNumber>
    </recommendedName>
    <alternativeName>
        <fullName evidence="10">Fifty-four homolog</fullName>
    </alternativeName>
</protein>
<reference evidence="12" key="1">
    <citation type="journal article" name="DNA Res.">
        <title>The physiological potential of anammox bacteria as revealed by their core genome structure.</title>
        <authorList>
            <person name="Okubo T."/>
            <person name="Toyoda A."/>
            <person name="Fukuhara K."/>
            <person name="Uchiyama I."/>
            <person name="Harigaya Y."/>
            <person name="Kuroiwa M."/>
            <person name="Suzuki T."/>
            <person name="Murakami Y."/>
            <person name="Suwa Y."/>
            <person name="Takami H."/>
        </authorList>
    </citation>
    <scope>NUCLEOTIDE SEQUENCE</scope>
    <source>
        <strain evidence="12">317325-2</strain>
    </source>
</reference>
<evidence type="ECO:0000256" key="1">
    <source>
        <dbReference type="ARBA" id="ARBA00005450"/>
    </source>
</evidence>
<dbReference type="SUPFAM" id="SSF52540">
    <property type="entry name" value="P-loop containing nucleoside triphosphate hydrolases"/>
    <property type="match status" value="1"/>
</dbReference>
<keyword evidence="6 10" id="KW-0342">GTP-binding</keyword>
<dbReference type="PANTHER" id="PTHR11564">
    <property type="entry name" value="SIGNAL RECOGNITION PARTICLE 54K PROTEIN SRP54"/>
    <property type="match status" value="1"/>
</dbReference>
<keyword evidence="2 10" id="KW-0963">Cytoplasm</keyword>
<evidence type="ECO:0000256" key="3">
    <source>
        <dbReference type="ARBA" id="ARBA00022741"/>
    </source>
</evidence>
<dbReference type="Gene3D" id="1.20.120.140">
    <property type="entry name" value="Signal recognition particle SRP54, nucleotide-binding domain"/>
    <property type="match status" value="1"/>
</dbReference>
<comment type="catalytic activity">
    <reaction evidence="9 10">
        <text>GTP + H2O = GDP + phosphate + H(+)</text>
        <dbReference type="Rhea" id="RHEA:19669"/>
        <dbReference type="ChEBI" id="CHEBI:15377"/>
        <dbReference type="ChEBI" id="CHEBI:15378"/>
        <dbReference type="ChEBI" id="CHEBI:37565"/>
        <dbReference type="ChEBI" id="CHEBI:43474"/>
        <dbReference type="ChEBI" id="CHEBI:58189"/>
        <dbReference type="EC" id="3.6.5.4"/>
    </reaction>
</comment>
<evidence type="ECO:0000256" key="4">
    <source>
        <dbReference type="ARBA" id="ARBA00022801"/>
    </source>
</evidence>
<comment type="function">
    <text evidence="10">Involved in targeting and insertion of nascent membrane proteins into the cytoplasmic membrane. Binds to the hydrophobic signal sequence of the ribosome-nascent chain (RNC) as it emerges from the ribosomes. The SRP-RNC complex is then targeted to the cytoplasmic membrane where it interacts with the SRP receptor FtsY.</text>
</comment>
<dbReference type="InterPro" id="IPR027417">
    <property type="entry name" value="P-loop_NTPase"/>
</dbReference>
<keyword evidence="4 10" id="KW-0378">Hydrolase</keyword>
<keyword evidence="3 10" id="KW-0547">Nucleotide-binding</keyword>
<dbReference type="InterPro" id="IPR004780">
    <property type="entry name" value="SRP"/>
</dbReference>
<dbReference type="InterPro" id="IPR036891">
    <property type="entry name" value="Signal_recog_part_SRP54_M_sf"/>
</dbReference>
<name>A0A809RCV2_9BACT</name>
<keyword evidence="8 10" id="KW-0687">Ribonucleoprotein</keyword>
<feature type="binding site" evidence="10">
    <location>
        <begin position="189"/>
        <end position="193"/>
    </location>
    <ligand>
        <name>GTP</name>
        <dbReference type="ChEBI" id="CHEBI:37565"/>
    </ligand>
</feature>
<evidence type="ECO:0000256" key="5">
    <source>
        <dbReference type="ARBA" id="ARBA00022884"/>
    </source>
</evidence>
<gene>
    <name evidence="10" type="primary">ffh</name>
    <name evidence="12" type="ORF">NPRO_20730</name>
</gene>
<dbReference type="EC" id="3.6.5.4" evidence="10"/>
<dbReference type="Pfam" id="PF02978">
    <property type="entry name" value="SRP_SPB"/>
    <property type="match status" value="1"/>
</dbReference>
<dbReference type="GO" id="GO:0006614">
    <property type="term" value="P:SRP-dependent cotranslational protein targeting to membrane"/>
    <property type="evidence" value="ECO:0007669"/>
    <property type="project" value="InterPro"/>
</dbReference>
<dbReference type="GO" id="GO:0008312">
    <property type="term" value="F:7S RNA binding"/>
    <property type="evidence" value="ECO:0007669"/>
    <property type="project" value="InterPro"/>
</dbReference>
<dbReference type="SMART" id="SM00963">
    <property type="entry name" value="SRP54_N"/>
    <property type="match status" value="1"/>
</dbReference>
<comment type="subcellular location">
    <subcellularLocation>
        <location evidence="10">Cytoplasm</location>
    </subcellularLocation>
    <text evidence="10">The SRP-RNC complex is targeted to the cytoplasmic membrane.</text>
</comment>
<evidence type="ECO:0000313" key="13">
    <source>
        <dbReference type="Proteomes" id="UP000662873"/>
    </source>
</evidence>
<dbReference type="CDD" id="cd18539">
    <property type="entry name" value="SRP_G"/>
    <property type="match status" value="1"/>
</dbReference>
<comment type="similarity">
    <text evidence="1 10">Belongs to the GTP-binding SRP family. SRP54 subfamily.</text>
</comment>
<dbReference type="InterPro" id="IPR000897">
    <property type="entry name" value="SRP54_GTPase_dom"/>
</dbReference>
<dbReference type="InterPro" id="IPR013822">
    <property type="entry name" value="Signal_recog_particl_SRP54_hlx"/>
</dbReference>
<dbReference type="Pfam" id="PF02881">
    <property type="entry name" value="SRP54_N"/>
    <property type="match status" value="1"/>
</dbReference>
<dbReference type="NCBIfam" id="TIGR00959">
    <property type="entry name" value="ffh"/>
    <property type="match status" value="1"/>
</dbReference>
<dbReference type="InterPro" id="IPR036225">
    <property type="entry name" value="SRP/SRP_N"/>
</dbReference>
<comment type="domain">
    <text evidence="10">Composed of three domains: the N-terminal N domain, which is responsible for interactions with the ribosome, the central G domain, which binds GTP, and the C-terminal M domain, which binds the RNA and the signal sequence of the RNC.</text>
</comment>
<dbReference type="Pfam" id="PF00448">
    <property type="entry name" value="SRP54"/>
    <property type="match status" value="1"/>
</dbReference>
<comment type="subunit">
    <text evidence="10">Part of the signal recognition particle protein translocation system, which is composed of SRP and FtsY.</text>
</comment>
<evidence type="ECO:0000256" key="9">
    <source>
        <dbReference type="ARBA" id="ARBA00048027"/>
    </source>
</evidence>
<accession>A0A809RCV2</accession>
<dbReference type="SUPFAM" id="SSF47446">
    <property type="entry name" value="Signal peptide-binding domain"/>
    <property type="match status" value="1"/>
</dbReference>
<dbReference type="PROSITE" id="PS00300">
    <property type="entry name" value="SRP54"/>
    <property type="match status" value="1"/>
</dbReference>
<dbReference type="Gene3D" id="1.10.260.30">
    <property type="entry name" value="Signal recognition particle, SRP54 subunit, M-domain"/>
    <property type="match status" value="1"/>
</dbReference>
<dbReference type="Gene3D" id="3.40.50.300">
    <property type="entry name" value="P-loop containing nucleotide triphosphate hydrolases"/>
    <property type="match status" value="1"/>
</dbReference>
<organism evidence="12 13">
    <name type="scientific">Candidatus Nitrosymbiomonas proteolyticus</name>
    <dbReference type="NCBI Taxonomy" id="2608984"/>
    <lineage>
        <taxon>Bacteria</taxon>
        <taxon>Bacillati</taxon>
        <taxon>Armatimonadota</taxon>
        <taxon>Armatimonadota incertae sedis</taxon>
        <taxon>Candidatus Nitrosymbiomonas</taxon>
    </lineage>
</organism>
<dbReference type="AlphaFoldDB" id="A0A809RCV2"/>
<dbReference type="SMART" id="SM00382">
    <property type="entry name" value="AAA"/>
    <property type="match status" value="1"/>
</dbReference>
<evidence type="ECO:0000256" key="6">
    <source>
        <dbReference type="ARBA" id="ARBA00023134"/>
    </source>
</evidence>
<evidence type="ECO:0000313" key="12">
    <source>
        <dbReference type="EMBL" id="BBO24478.1"/>
    </source>
</evidence>
<dbReference type="SUPFAM" id="SSF47364">
    <property type="entry name" value="Domain of the SRP/SRP receptor G-proteins"/>
    <property type="match status" value="1"/>
</dbReference>
<dbReference type="Proteomes" id="UP000662873">
    <property type="component" value="Chromosome"/>
</dbReference>
<dbReference type="GO" id="GO:0048500">
    <property type="term" value="C:signal recognition particle"/>
    <property type="evidence" value="ECO:0007669"/>
    <property type="project" value="UniProtKB-UniRule"/>
</dbReference>
<sequence>MFDNLTRRISGIFSNLRRKGRLSEDDVKEVLREIRVALLEADVNFQVAKDFCKVVAERAVGEEVYGSLSADQTIVRIVRDTLVEFLRSDDAGFKWSPSPPTVVVLCGLQGSGKTTTAAKLAVWLQKQGKKPMLAACDIQRPAAVHQLEVLGESIGVPVFSLQDGTSPPLIARRALERAKFLMQDVLIVDTAGRLQIDAPLMDELQAIVREVRPSETFLVVDSTTGQEAVNVAQAFSERVQLTGSIFTKLDGDTRGGAVVSVKAATGVPVRFVGLGEKTDALEAFSAQRMAERIIGMGDVLGIIERAEEAIDKGEALALEAKLKGGGAIDFNDLLAQFRTIRKMGPIQNVLKMIPGLSAQVSEEDLNKVDERQIDRMQAVILSMTPIERANPDIINGSRRKRIAAGSGTSVEDVNMLLRQLTEMRRSLKQFKKLEKRFKKRGRR</sequence>
<keyword evidence="5 10" id="KW-0694">RNA-binding</keyword>
<feature type="binding site" evidence="10">
    <location>
        <begin position="107"/>
        <end position="114"/>
    </location>
    <ligand>
        <name>GTP</name>
        <dbReference type="ChEBI" id="CHEBI:37565"/>
    </ligand>
</feature>
<evidence type="ECO:0000256" key="2">
    <source>
        <dbReference type="ARBA" id="ARBA00022490"/>
    </source>
</evidence>
<feature type="domain" description="SRP54-type proteins GTP-binding" evidence="11">
    <location>
        <begin position="268"/>
        <end position="281"/>
    </location>
</feature>
<keyword evidence="7 10" id="KW-0733">Signal recognition particle</keyword>
<dbReference type="PANTHER" id="PTHR11564:SF5">
    <property type="entry name" value="SIGNAL RECOGNITION PARTICLE SUBUNIT SRP54"/>
    <property type="match status" value="1"/>
</dbReference>
<dbReference type="SMART" id="SM00962">
    <property type="entry name" value="SRP54"/>
    <property type="match status" value="1"/>
</dbReference>
<evidence type="ECO:0000256" key="10">
    <source>
        <dbReference type="HAMAP-Rule" id="MF_00306"/>
    </source>
</evidence>
<dbReference type="InterPro" id="IPR022941">
    <property type="entry name" value="SRP54"/>
</dbReference>
<dbReference type="InterPro" id="IPR003593">
    <property type="entry name" value="AAA+_ATPase"/>
</dbReference>
<dbReference type="KEGG" id="npy:NPRO_20730"/>
<evidence type="ECO:0000259" key="11">
    <source>
        <dbReference type="PROSITE" id="PS00300"/>
    </source>
</evidence>
<dbReference type="GO" id="GO:0003924">
    <property type="term" value="F:GTPase activity"/>
    <property type="evidence" value="ECO:0007669"/>
    <property type="project" value="UniProtKB-UniRule"/>
</dbReference>
<dbReference type="GO" id="GO:0005525">
    <property type="term" value="F:GTP binding"/>
    <property type="evidence" value="ECO:0007669"/>
    <property type="project" value="UniProtKB-UniRule"/>
</dbReference>
<dbReference type="HAMAP" id="MF_00306">
    <property type="entry name" value="SRP54"/>
    <property type="match status" value="1"/>
</dbReference>
<feature type="binding site" evidence="10">
    <location>
        <begin position="247"/>
        <end position="250"/>
    </location>
    <ligand>
        <name>GTP</name>
        <dbReference type="ChEBI" id="CHEBI:37565"/>
    </ligand>
</feature>
<dbReference type="InterPro" id="IPR042101">
    <property type="entry name" value="SRP54_N_sf"/>
</dbReference>
<evidence type="ECO:0000256" key="8">
    <source>
        <dbReference type="ARBA" id="ARBA00023274"/>
    </source>
</evidence>
<proteinExistence type="inferred from homology"/>
<dbReference type="EMBL" id="AP021858">
    <property type="protein sequence ID" value="BBO24478.1"/>
    <property type="molecule type" value="Genomic_DNA"/>
</dbReference>